<reference evidence="1" key="1">
    <citation type="submission" date="2021-06" db="EMBL/GenBank/DDBJ databases">
        <authorList>
            <person name="Hodson N. C."/>
            <person name="Mongue J. A."/>
            <person name="Jaron S. K."/>
        </authorList>
    </citation>
    <scope>NUCLEOTIDE SEQUENCE</scope>
</reference>
<dbReference type="EMBL" id="CAJVCH010182543">
    <property type="protein sequence ID" value="CAG7729675.1"/>
    <property type="molecule type" value="Genomic_DNA"/>
</dbReference>
<evidence type="ECO:0000313" key="2">
    <source>
        <dbReference type="Proteomes" id="UP000708208"/>
    </source>
</evidence>
<organism evidence="1 2">
    <name type="scientific">Allacma fusca</name>
    <dbReference type="NCBI Taxonomy" id="39272"/>
    <lineage>
        <taxon>Eukaryota</taxon>
        <taxon>Metazoa</taxon>
        <taxon>Ecdysozoa</taxon>
        <taxon>Arthropoda</taxon>
        <taxon>Hexapoda</taxon>
        <taxon>Collembola</taxon>
        <taxon>Symphypleona</taxon>
        <taxon>Sminthuridae</taxon>
        <taxon>Allacma</taxon>
    </lineage>
</organism>
<gene>
    <name evidence="1" type="ORF">AFUS01_LOCUS18373</name>
</gene>
<dbReference type="AlphaFoldDB" id="A0A8J2JZ84"/>
<keyword evidence="2" id="KW-1185">Reference proteome</keyword>
<evidence type="ECO:0000313" key="1">
    <source>
        <dbReference type="EMBL" id="CAG7729675.1"/>
    </source>
</evidence>
<proteinExistence type="predicted"/>
<feature type="non-terminal residue" evidence="1">
    <location>
        <position position="70"/>
    </location>
</feature>
<comment type="caution">
    <text evidence="1">The sequence shown here is derived from an EMBL/GenBank/DDBJ whole genome shotgun (WGS) entry which is preliminary data.</text>
</comment>
<protein>
    <submittedName>
        <fullName evidence="1">Uncharacterized protein</fullName>
    </submittedName>
</protein>
<accession>A0A8J2JZ84</accession>
<dbReference type="Proteomes" id="UP000708208">
    <property type="component" value="Unassembled WGS sequence"/>
</dbReference>
<name>A0A8J2JZ84_9HEXA</name>
<sequence length="70" mass="8107">SNIIKNGKRTPFWDIGTLKSMAATELGRCSSLLFHHFLSTSRRQPFLSDAPVAKCEWNYYFNKLEVQRVT</sequence>